<dbReference type="InterPro" id="IPR020476">
    <property type="entry name" value="Nudix_hydrolase"/>
</dbReference>
<evidence type="ECO:0000313" key="4">
    <source>
        <dbReference type="EMBL" id="TDF95025.1"/>
    </source>
</evidence>
<dbReference type="PANTHER" id="PTHR43736">
    <property type="entry name" value="ADP-RIBOSE PYROPHOSPHATASE"/>
    <property type="match status" value="1"/>
</dbReference>
<dbReference type="PRINTS" id="PR00502">
    <property type="entry name" value="NUDIXFAMILY"/>
</dbReference>
<dbReference type="EMBL" id="SMRT01000011">
    <property type="protein sequence ID" value="TDF95025.1"/>
    <property type="molecule type" value="Genomic_DNA"/>
</dbReference>
<protein>
    <submittedName>
        <fullName evidence="4">NUDIX domain-containing protein</fullName>
    </submittedName>
</protein>
<dbReference type="OrthoDB" id="65827at2"/>
<evidence type="ECO:0000259" key="3">
    <source>
        <dbReference type="PROSITE" id="PS51462"/>
    </source>
</evidence>
<dbReference type="InterPro" id="IPR015797">
    <property type="entry name" value="NUDIX_hydrolase-like_dom_sf"/>
</dbReference>
<dbReference type="Proteomes" id="UP000295636">
    <property type="component" value="Unassembled WGS sequence"/>
</dbReference>
<evidence type="ECO:0000256" key="1">
    <source>
        <dbReference type="ARBA" id="ARBA00005582"/>
    </source>
</evidence>
<dbReference type="Pfam" id="PF00293">
    <property type="entry name" value="NUDIX"/>
    <property type="match status" value="1"/>
</dbReference>
<sequence length="191" mass="21823">MGPDGSRKEGLAMQIRNAVRALIIHDDKLLSIKKERANVGIYYALPGGAQELDETLEQALVRECREELGVEITDSHLLCIREYISNNHEYSFIMKKVHAIDFMFLCKIDPIADDLRSVRADIGQIGIEWLPIPHIRESLLQPDKLERPLKFPGRLHEFYYDFFVTGKVGLLQSESYLHTAASRSDNNNRGN</sequence>
<dbReference type="PROSITE" id="PS51462">
    <property type="entry name" value="NUDIX"/>
    <property type="match status" value="1"/>
</dbReference>
<reference evidence="4 5" key="1">
    <citation type="submission" date="2019-03" db="EMBL/GenBank/DDBJ databases">
        <title>This is whole genome sequence of Paenibacillus sp MS74 strain.</title>
        <authorList>
            <person name="Trinh H.N."/>
        </authorList>
    </citation>
    <scope>NUCLEOTIDE SEQUENCE [LARGE SCALE GENOMIC DNA]</scope>
    <source>
        <strain evidence="4 5">MS74</strain>
    </source>
</reference>
<dbReference type="InterPro" id="IPR000086">
    <property type="entry name" value="NUDIX_hydrolase_dom"/>
</dbReference>
<comment type="caution">
    <text evidence="4">The sequence shown here is derived from an EMBL/GenBank/DDBJ whole genome shotgun (WGS) entry which is preliminary data.</text>
</comment>
<evidence type="ECO:0000313" key="5">
    <source>
        <dbReference type="Proteomes" id="UP000295636"/>
    </source>
</evidence>
<gene>
    <name evidence="4" type="ORF">E1757_21025</name>
</gene>
<dbReference type="GO" id="GO:0016787">
    <property type="term" value="F:hydrolase activity"/>
    <property type="evidence" value="ECO:0007669"/>
    <property type="project" value="UniProtKB-KW"/>
</dbReference>
<evidence type="ECO:0000256" key="2">
    <source>
        <dbReference type="ARBA" id="ARBA00022801"/>
    </source>
</evidence>
<dbReference type="Gene3D" id="3.90.79.10">
    <property type="entry name" value="Nucleoside Triphosphate Pyrophosphohydrolase"/>
    <property type="match status" value="1"/>
</dbReference>
<dbReference type="PANTHER" id="PTHR43736:SF1">
    <property type="entry name" value="DIHYDRONEOPTERIN TRIPHOSPHATE DIPHOSPHATASE"/>
    <property type="match status" value="1"/>
</dbReference>
<dbReference type="AlphaFoldDB" id="A0A4R5KJM8"/>
<feature type="domain" description="Nudix hydrolase" evidence="3">
    <location>
        <begin position="14"/>
        <end position="155"/>
    </location>
</feature>
<keyword evidence="2" id="KW-0378">Hydrolase</keyword>
<name>A0A4R5KJM8_9BACL</name>
<keyword evidence="5" id="KW-1185">Reference proteome</keyword>
<dbReference type="SUPFAM" id="SSF55811">
    <property type="entry name" value="Nudix"/>
    <property type="match status" value="1"/>
</dbReference>
<proteinExistence type="inferred from homology"/>
<organism evidence="4 5">
    <name type="scientific">Paenibacillus piri</name>
    <dbReference type="NCBI Taxonomy" id="2547395"/>
    <lineage>
        <taxon>Bacteria</taxon>
        <taxon>Bacillati</taxon>
        <taxon>Bacillota</taxon>
        <taxon>Bacilli</taxon>
        <taxon>Bacillales</taxon>
        <taxon>Paenibacillaceae</taxon>
        <taxon>Paenibacillus</taxon>
    </lineage>
</organism>
<accession>A0A4R5KJM8</accession>
<comment type="similarity">
    <text evidence="1">Belongs to the Nudix hydrolase family.</text>
</comment>